<comment type="caution">
    <text evidence="2">The sequence shown here is derived from an EMBL/GenBank/DDBJ whole genome shotgun (WGS) entry which is preliminary data.</text>
</comment>
<name>A0A6M1T1G8_9BACT</name>
<dbReference type="EMBL" id="JAALLT010000002">
    <property type="protein sequence ID" value="NGP76587.1"/>
    <property type="molecule type" value="Genomic_DNA"/>
</dbReference>
<protein>
    <submittedName>
        <fullName evidence="2">DUF2267 domain-containing protein</fullName>
    </submittedName>
</protein>
<dbReference type="RefSeq" id="WP_165141059.1">
    <property type="nucleotide sequence ID" value="NZ_JAALLT010000002.1"/>
</dbReference>
<dbReference type="InterPro" id="IPR018727">
    <property type="entry name" value="DUF2267"/>
</dbReference>
<dbReference type="AlphaFoldDB" id="A0A6M1T1G8"/>
<accession>A0A6M1T1G8</accession>
<dbReference type="Gene3D" id="1.10.490.110">
    <property type="entry name" value="Uncharacterized conserved protein DUF2267"/>
    <property type="match status" value="1"/>
</dbReference>
<dbReference type="InterPro" id="IPR038282">
    <property type="entry name" value="DUF2267_sf"/>
</dbReference>
<sequence>MNDTKKEVKWYEPLPGDEEKGEVHDEKVKRSTVGPEEKEEAGVNLKKFTSEFDYWLHAIAVEMGREDRPDIAFQALRSVLHTIRDRSTPSEVFDLSAQLPLMVRGVFFEGYNLKDKPEKLDADEFLETIEMGFFGNTSIDAEVALQAVLKLLYQKISEGEMEDIYSGMPKDIKELWRNSLKN</sequence>
<proteinExistence type="predicted"/>
<feature type="compositionally biased region" description="Basic and acidic residues" evidence="1">
    <location>
        <begin position="17"/>
        <end position="29"/>
    </location>
</feature>
<reference evidence="2 3" key="1">
    <citation type="submission" date="2020-02" db="EMBL/GenBank/DDBJ databases">
        <title>Balneolaceae bacterium YR4-1, complete genome.</title>
        <authorList>
            <person name="Li Y."/>
            <person name="Wu S."/>
        </authorList>
    </citation>
    <scope>NUCLEOTIDE SEQUENCE [LARGE SCALE GENOMIC DNA]</scope>
    <source>
        <strain evidence="2 3">YR4-1</strain>
    </source>
</reference>
<keyword evidence="3" id="KW-1185">Reference proteome</keyword>
<organism evidence="2 3">
    <name type="scientific">Halalkalibaculum roseum</name>
    <dbReference type="NCBI Taxonomy" id="2709311"/>
    <lineage>
        <taxon>Bacteria</taxon>
        <taxon>Pseudomonadati</taxon>
        <taxon>Balneolota</taxon>
        <taxon>Balneolia</taxon>
        <taxon>Balneolales</taxon>
        <taxon>Balneolaceae</taxon>
        <taxon>Halalkalibaculum</taxon>
    </lineage>
</organism>
<feature type="region of interest" description="Disordered" evidence="1">
    <location>
        <begin position="1"/>
        <end position="41"/>
    </location>
</feature>
<dbReference type="Pfam" id="PF10025">
    <property type="entry name" value="DUF2267"/>
    <property type="match status" value="1"/>
</dbReference>
<evidence type="ECO:0000313" key="3">
    <source>
        <dbReference type="Proteomes" id="UP000473278"/>
    </source>
</evidence>
<evidence type="ECO:0000313" key="2">
    <source>
        <dbReference type="EMBL" id="NGP76587.1"/>
    </source>
</evidence>
<dbReference type="Proteomes" id="UP000473278">
    <property type="component" value="Unassembled WGS sequence"/>
</dbReference>
<gene>
    <name evidence="2" type="ORF">G3570_08080</name>
</gene>
<feature type="compositionally biased region" description="Basic and acidic residues" evidence="1">
    <location>
        <begin position="1"/>
        <end position="10"/>
    </location>
</feature>
<evidence type="ECO:0000256" key="1">
    <source>
        <dbReference type="SAM" id="MobiDB-lite"/>
    </source>
</evidence>